<protein>
    <submittedName>
        <fullName evidence="1">Uncharacterized protein</fullName>
    </submittedName>
</protein>
<name>A0A2S6N0H7_9HYPH</name>
<gene>
    <name evidence="1" type="ORF">CCR94_18810</name>
</gene>
<comment type="caution">
    <text evidence="1">The sequence shown here is derived from an EMBL/GenBank/DDBJ whole genome shotgun (WGS) entry which is preliminary data.</text>
</comment>
<accession>A0A2S6N0H7</accession>
<reference evidence="1 2" key="1">
    <citation type="journal article" date="2018" name="Arch. Microbiol.">
        <title>New insights into the metabolic potential of the phototrophic purple bacterium Rhodopila globiformis DSM 161(T) from its draft genome sequence and evidence for a vanadium-dependent nitrogenase.</title>
        <authorList>
            <person name="Imhoff J.F."/>
            <person name="Rahn T."/>
            <person name="Kunzel S."/>
            <person name="Neulinger S.C."/>
        </authorList>
    </citation>
    <scope>NUCLEOTIDE SEQUENCE [LARGE SCALE GENOMIC DNA]</scope>
    <source>
        <strain evidence="1 2">DSM 16996</strain>
    </source>
</reference>
<dbReference type="AlphaFoldDB" id="A0A2S6N0H7"/>
<dbReference type="RefSeq" id="WP_104509370.1">
    <property type="nucleotide sequence ID" value="NZ_JACIGC010000007.1"/>
</dbReference>
<keyword evidence="2" id="KW-1185">Reference proteome</keyword>
<evidence type="ECO:0000313" key="2">
    <source>
        <dbReference type="Proteomes" id="UP000239089"/>
    </source>
</evidence>
<dbReference type="Proteomes" id="UP000239089">
    <property type="component" value="Unassembled WGS sequence"/>
</dbReference>
<sequence length="128" mass="14230">MTLDLEAKGRYWGQTVLECIESFPYELPIDSVGLWQIVPAGRHEFGLTGDELSEFVRRCVSELLAKGAKPVVGGAGTKYFWIYQPQYGETNEKILDAVMKEWLASGAPDCDPGGLWFALPSPYVGNRE</sequence>
<organism evidence="1 2">
    <name type="scientific">Rhodoblastus sphagnicola</name>
    <dbReference type="NCBI Taxonomy" id="333368"/>
    <lineage>
        <taxon>Bacteria</taxon>
        <taxon>Pseudomonadati</taxon>
        <taxon>Pseudomonadota</taxon>
        <taxon>Alphaproteobacteria</taxon>
        <taxon>Hyphomicrobiales</taxon>
        <taxon>Rhodoblastaceae</taxon>
        <taxon>Rhodoblastus</taxon>
    </lineage>
</organism>
<dbReference type="EMBL" id="NHSJ01000116">
    <property type="protein sequence ID" value="PPQ28099.1"/>
    <property type="molecule type" value="Genomic_DNA"/>
</dbReference>
<dbReference type="OrthoDB" id="8018893at2"/>
<proteinExistence type="predicted"/>
<evidence type="ECO:0000313" key="1">
    <source>
        <dbReference type="EMBL" id="PPQ28099.1"/>
    </source>
</evidence>